<dbReference type="PANTHER" id="PTHR42781">
    <property type="entry name" value="SPERMIDINE/PUTRESCINE IMPORT ATP-BINDING PROTEIN POTA"/>
    <property type="match status" value="1"/>
</dbReference>
<dbReference type="PROSITE" id="PS51866">
    <property type="entry name" value="MOP"/>
    <property type="match status" value="1"/>
</dbReference>
<keyword evidence="3" id="KW-0547">Nucleotide-binding</keyword>
<dbReference type="InterPro" id="IPR027417">
    <property type="entry name" value="P-loop_NTPase"/>
</dbReference>
<dbReference type="InterPro" id="IPR005116">
    <property type="entry name" value="Transp-assoc_OB_typ1"/>
</dbReference>
<protein>
    <submittedName>
        <fullName evidence="8">Sulfate ABC transporter ATP-binding protein</fullName>
    </submittedName>
</protein>
<comment type="caution">
    <text evidence="8">The sequence shown here is derived from an EMBL/GenBank/DDBJ whole genome shotgun (WGS) entry which is preliminary data.</text>
</comment>
<dbReference type="SUPFAM" id="SSF52540">
    <property type="entry name" value="P-loop containing nucleoside triphosphate hydrolases"/>
    <property type="match status" value="1"/>
</dbReference>
<dbReference type="Gene3D" id="3.40.50.300">
    <property type="entry name" value="P-loop containing nucleotide triphosphate hydrolases"/>
    <property type="match status" value="1"/>
</dbReference>
<dbReference type="EMBL" id="BJTG01000003">
    <property type="protein sequence ID" value="GEJ56456.1"/>
    <property type="molecule type" value="Genomic_DNA"/>
</dbReference>
<dbReference type="GO" id="GO:0005524">
    <property type="term" value="F:ATP binding"/>
    <property type="evidence" value="ECO:0007669"/>
    <property type="project" value="UniProtKB-KW"/>
</dbReference>
<dbReference type="Pfam" id="PF03459">
    <property type="entry name" value="TOBE"/>
    <property type="match status" value="1"/>
</dbReference>
<dbReference type="PROSITE" id="PS50893">
    <property type="entry name" value="ABC_TRANSPORTER_2"/>
    <property type="match status" value="1"/>
</dbReference>
<dbReference type="AlphaFoldDB" id="A0A7I9VJ61"/>
<feature type="domain" description="Mop" evidence="7">
    <location>
        <begin position="296"/>
        <end position="360"/>
    </location>
</feature>
<dbReference type="InterPro" id="IPR003593">
    <property type="entry name" value="AAA+_ATPase"/>
</dbReference>
<proteinExistence type="predicted"/>
<name>A0A7I9VJ61_9BACT</name>
<evidence type="ECO:0000256" key="5">
    <source>
        <dbReference type="PROSITE-ProRule" id="PRU01213"/>
    </source>
</evidence>
<dbReference type="InterPro" id="IPR004606">
    <property type="entry name" value="Mop_domain"/>
</dbReference>
<feature type="domain" description="ABC transporter" evidence="6">
    <location>
        <begin position="4"/>
        <end position="238"/>
    </location>
</feature>
<keyword evidence="4 8" id="KW-0067">ATP-binding</keyword>
<sequence length="363" mass="38254">MNELELEVVRRYRGGPTVAARLDLPGGEGPVTVLFGPSGAGKTTVLRCLAGLERPDAGAIRFRGETWFDAAAGVDLPPARRGVGLLFQDHALFPHLTVAANVGYGVRGVDRAERARRVAEVAARLGVEALLARRPGQLSGGERQRVALARALAARPRLLLLDEPLSALDAPAREALRGELRATLERAGLPSIVVTHDRAEAMALGDRLAVLAGGGVRQVGPVHEVFSAPADLEVARVVGTENVLPARVVERRDGLARVAVGRALVWALDPGRLEEAEAYACLRAEDVVLESSPAAATSARNELAGVVVATSAEGPLVRVTLDCGFRLVALVTRDSAERLGAAPGRQLAALVKAQAIRLVLRPR</sequence>
<gene>
    <name evidence="8" type="ORF">AMYX_11970</name>
</gene>
<dbReference type="Gene3D" id="2.40.50.100">
    <property type="match status" value="1"/>
</dbReference>
<evidence type="ECO:0000256" key="3">
    <source>
        <dbReference type="ARBA" id="ARBA00022741"/>
    </source>
</evidence>
<dbReference type="SUPFAM" id="SSF50331">
    <property type="entry name" value="MOP-like"/>
    <property type="match status" value="1"/>
</dbReference>
<organism evidence="8 9">
    <name type="scientific">Anaeromyxobacter diazotrophicus</name>
    <dbReference type="NCBI Taxonomy" id="2590199"/>
    <lineage>
        <taxon>Bacteria</taxon>
        <taxon>Pseudomonadati</taxon>
        <taxon>Myxococcota</taxon>
        <taxon>Myxococcia</taxon>
        <taxon>Myxococcales</taxon>
        <taxon>Cystobacterineae</taxon>
        <taxon>Anaeromyxobacteraceae</taxon>
        <taxon>Anaeromyxobacter</taxon>
    </lineage>
</organism>
<dbReference type="SMART" id="SM00382">
    <property type="entry name" value="AAA"/>
    <property type="match status" value="1"/>
</dbReference>
<dbReference type="Pfam" id="PF00005">
    <property type="entry name" value="ABC_tran"/>
    <property type="match status" value="1"/>
</dbReference>
<dbReference type="InterPro" id="IPR003439">
    <property type="entry name" value="ABC_transporter-like_ATP-bd"/>
</dbReference>
<evidence type="ECO:0000313" key="8">
    <source>
        <dbReference type="EMBL" id="GEJ56456.1"/>
    </source>
</evidence>
<dbReference type="PROSITE" id="PS00211">
    <property type="entry name" value="ABC_TRANSPORTER_1"/>
    <property type="match status" value="1"/>
</dbReference>
<keyword evidence="9" id="KW-1185">Reference proteome</keyword>
<dbReference type="PANTHER" id="PTHR42781:SF4">
    <property type="entry name" value="SPERMIDINE_PUTRESCINE IMPORT ATP-BINDING PROTEIN POTA"/>
    <property type="match status" value="1"/>
</dbReference>
<accession>A0A7I9VJ61</accession>
<reference evidence="9" key="1">
    <citation type="journal article" date="2020" name="Appl. Environ. Microbiol.">
        <title>Diazotrophic Anaeromyxobacter Isolates from Soils.</title>
        <authorList>
            <person name="Masuda Y."/>
            <person name="Yamanaka H."/>
            <person name="Xu Z.X."/>
            <person name="Shiratori Y."/>
            <person name="Aono T."/>
            <person name="Amachi S."/>
            <person name="Senoo K."/>
            <person name="Itoh H."/>
        </authorList>
    </citation>
    <scope>NUCLEOTIDE SEQUENCE [LARGE SCALE GENOMIC DNA]</scope>
    <source>
        <strain evidence="9">R267</strain>
    </source>
</reference>
<dbReference type="GO" id="GO:0016887">
    <property type="term" value="F:ATP hydrolysis activity"/>
    <property type="evidence" value="ECO:0007669"/>
    <property type="project" value="InterPro"/>
</dbReference>
<dbReference type="RefSeq" id="WP_176063977.1">
    <property type="nucleotide sequence ID" value="NZ_BJTG01000003.1"/>
</dbReference>
<evidence type="ECO:0000256" key="2">
    <source>
        <dbReference type="ARBA" id="ARBA00022505"/>
    </source>
</evidence>
<evidence type="ECO:0000259" key="7">
    <source>
        <dbReference type="PROSITE" id="PS51866"/>
    </source>
</evidence>
<dbReference type="InterPro" id="IPR008995">
    <property type="entry name" value="Mo/tungstate-bd_C_term_dom"/>
</dbReference>
<evidence type="ECO:0000313" key="9">
    <source>
        <dbReference type="Proteomes" id="UP000503640"/>
    </source>
</evidence>
<dbReference type="InterPro" id="IPR050093">
    <property type="entry name" value="ABC_SmlMolc_Importer"/>
</dbReference>
<keyword evidence="2 5" id="KW-0500">Molybdenum</keyword>
<evidence type="ECO:0000256" key="4">
    <source>
        <dbReference type="ARBA" id="ARBA00022840"/>
    </source>
</evidence>
<evidence type="ECO:0000256" key="1">
    <source>
        <dbReference type="ARBA" id="ARBA00022448"/>
    </source>
</evidence>
<dbReference type="Proteomes" id="UP000503640">
    <property type="component" value="Unassembled WGS sequence"/>
</dbReference>
<evidence type="ECO:0000259" key="6">
    <source>
        <dbReference type="PROSITE" id="PS50893"/>
    </source>
</evidence>
<dbReference type="GO" id="GO:0015689">
    <property type="term" value="P:molybdate ion transport"/>
    <property type="evidence" value="ECO:0007669"/>
    <property type="project" value="InterPro"/>
</dbReference>
<dbReference type="InterPro" id="IPR017871">
    <property type="entry name" value="ABC_transporter-like_CS"/>
</dbReference>
<keyword evidence="1" id="KW-0813">Transport</keyword>